<evidence type="ECO:0000259" key="8">
    <source>
        <dbReference type="PROSITE" id="PS51195"/>
    </source>
</evidence>
<proteinExistence type="predicted"/>
<dbReference type="InterPro" id="IPR036053">
    <property type="entry name" value="PABP-dom"/>
</dbReference>
<keyword evidence="2" id="KW-0378">Hydrolase</keyword>
<feature type="compositionally biased region" description="Basic and acidic residues" evidence="6">
    <location>
        <begin position="61"/>
        <end position="73"/>
    </location>
</feature>
<evidence type="ECO:0000256" key="4">
    <source>
        <dbReference type="ARBA" id="ARBA00022840"/>
    </source>
</evidence>
<sequence>MRGKGKVLLSLSFSLLPRIKRHPLSKPPPPTRALLGFSPVYSSASNSTRTPENDEASNSEPAKRDSILLEKAKKKEKAGSATALQTKPQPLPSSTPGVSSAATKDGENGLQNEGGPTEVVTSFKELGLSGEVMEAVAEMGVFFPSEIQCVGIPVVLEGKSVVLSAQPKSGRTLTYLLPLVQLLRRDMKPKHPRAVVLCATEELSDEVFHVAKFISDYAQLKSTRESGSTQNNLSDVPIGMVVGTPGEVLQHIEDGIVVLDEVKYLVLDEADTMLGCGLSPEIQKIMGSLRDLSSKLNYQGFQTVLVTSTVAKILGEELSPFLERLEHDHAGQIAAMLLEVDETEVLHLTDSLDALKKQVAEAVDSLNITAS</sequence>
<keyword evidence="3 10" id="KW-0347">Helicase</keyword>
<feature type="compositionally biased region" description="Polar residues" evidence="6">
    <location>
        <begin position="40"/>
        <end position="60"/>
    </location>
</feature>
<name>A0A6A1W6T2_9ROSI</name>
<dbReference type="InterPro" id="IPR002004">
    <property type="entry name" value="PABP_HYD_C"/>
</dbReference>
<keyword evidence="1" id="KW-0547">Nucleotide-binding</keyword>
<evidence type="ECO:0000259" key="7">
    <source>
        <dbReference type="PROSITE" id="PS51192"/>
    </source>
</evidence>
<dbReference type="SMART" id="SM00517">
    <property type="entry name" value="PolyA"/>
    <property type="match status" value="1"/>
</dbReference>
<dbReference type="SUPFAM" id="SSF52540">
    <property type="entry name" value="P-loop containing nucleoside triphosphate hydrolases"/>
    <property type="match status" value="1"/>
</dbReference>
<evidence type="ECO:0000256" key="2">
    <source>
        <dbReference type="ARBA" id="ARBA00022801"/>
    </source>
</evidence>
<organism evidence="10 11">
    <name type="scientific">Morella rubra</name>
    <name type="common">Chinese bayberry</name>
    <dbReference type="NCBI Taxonomy" id="262757"/>
    <lineage>
        <taxon>Eukaryota</taxon>
        <taxon>Viridiplantae</taxon>
        <taxon>Streptophyta</taxon>
        <taxon>Embryophyta</taxon>
        <taxon>Tracheophyta</taxon>
        <taxon>Spermatophyta</taxon>
        <taxon>Magnoliopsida</taxon>
        <taxon>eudicotyledons</taxon>
        <taxon>Gunneridae</taxon>
        <taxon>Pentapetalae</taxon>
        <taxon>rosids</taxon>
        <taxon>fabids</taxon>
        <taxon>Fagales</taxon>
        <taxon>Myricaceae</taxon>
        <taxon>Morella</taxon>
    </lineage>
</organism>
<dbReference type="SUPFAM" id="SSF63570">
    <property type="entry name" value="PABC (PABP) domain"/>
    <property type="match status" value="1"/>
</dbReference>
<dbReference type="InterPro" id="IPR014001">
    <property type="entry name" value="Helicase_ATP-bd"/>
</dbReference>
<feature type="short sequence motif" description="Q motif" evidence="5">
    <location>
        <begin position="121"/>
        <end position="149"/>
    </location>
</feature>
<dbReference type="OrthoDB" id="1191041at2759"/>
<evidence type="ECO:0000256" key="3">
    <source>
        <dbReference type="ARBA" id="ARBA00022806"/>
    </source>
</evidence>
<dbReference type="PROSITE" id="PS51195">
    <property type="entry name" value="Q_MOTIF"/>
    <property type="match status" value="1"/>
</dbReference>
<accession>A0A6A1W6T2</accession>
<dbReference type="GO" id="GO:0003724">
    <property type="term" value="F:RNA helicase activity"/>
    <property type="evidence" value="ECO:0007669"/>
    <property type="project" value="InterPro"/>
</dbReference>
<protein>
    <submittedName>
        <fullName evidence="10">DEAD-box ATP-dependent RNA helicase 39</fullName>
    </submittedName>
</protein>
<dbReference type="InterPro" id="IPR044742">
    <property type="entry name" value="DEAD/DEAH_RhlB"/>
</dbReference>
<dbReference type="Pfam" id="PF00270">
    <property type="entry name" value="DEAD"/>
    <property type="match status" value="1"/>
</dbReference>
<feature type="domain" description="DEAD-box RNA helicase Q" evidence="8">
    <location>
        <begin position="121"/>
        <end position="149"/>
    </location>
</feature>
<dbReference type="GO" id="GO:0005524">
    <property type="term" value="F:ATP binding"/>
    <property type="evidence" value="ECO:0007669"/>
    <property type="project" value="UniProtKB-KW"/>
</dbReference>
<reference evidence="10 11" key="1">
    <citation type="journal article" date="2019" name="Plant Biotechnol. J.">
        <title>The red bayberry genome and genetic basis of sex determination.</title>
        <authorList>
            <person name="Jia H.M."/>
            <person name="Jia H.J."/>
            <person name="Cai Q.L."/>
            <person name="Wang Y."/>
            <person name="Zhao H.B."/>
            <person name="Yang W.F."/>
            <person name="Wang G.Y."/>
            <person name="Li Y.H."/>
            <person name="Zhan D.L."/>
            <person name="Shen Y.T."/>
            <person name="Niu Q.F."/>
            <person name="Chang L."/>
            <person name="Qiu J."/>
            <person name="Zhao L."/>
            <person name="Xie H.B."/>
            <person name="Fu W.Y."/>
            <person name="Jin J."/>
            <person name="Li X.W."/>
            <person name="Jiao Y."/>
            <person name="Zhou C.C."/>
            <person name="Tu T."/>
            <person name="Chai C.Y."/>
            <person name="Gao J.L."/>
            <person name="Fan L.J."/>
            <person name="van de Weg E."/>
            <person name="Wang J.Y."/>
            <person name="Gao Z.S."/>
        </authorList>
    </citation>
    <scope>NUCLEOTIDE SEQUENCE [LARGE SCALE GENOMIC DNA]</scope>
    <source>
        <tissue evidence="10">Leaves</tissue>
    </source>
</reference>
<feature type="region of interest" description="Disordered" evidence="6">
    <location>
        <begin position="20"/>
        <end position="117"/>
    </location>
</feature>
<feature type="domain" description="PABC" evidence="9">
    <location>
        <begin position="294"/>
        <end position="371"/>
    </location>
</feature>
<dbReference type="Proteomes" id="UP000516437">
    <property type="component" value="Chromosome 3"/>
</dbReference>
<dbReference type="AlphaFoldDB" id="A0A6A1W6T2"/>
<keyword evidence="11" id="KW-1185">Reference proteome</keyword>
<dbReference type="InterPro" id="IPR014014">
    <property type="entry name" value="RNA_helicase_DEAD_Q_motif"/>
</dbReference>
<dbReference type="CDD" id="cd00268">
    <property type="entry name" value="DEADc"/>
    <property type="match status" value="1"/>
</dbReference>
<dbReference type="PANTHER" id="PTHR47960">
    <property type="entry name" value="DEAD-BOX ATP-DEPENDENT RNA HELICASE 50"/>
    <property type="match status" value="1"/>
</dbReference>
<dbReference type="GO" id="GO:0003723">
    <property type="term" value="F:RNA binding"/>
    <property type="evidence" value="ECO:0007669"/>
    <property type="project" value="InterPro"/>
</dbReference>
<evidence type="ECO:0000256" key="6">
    <source>
        <dbReference type="SAM" id="MobiDB-lite"/>
    </source>
</evidence>
<dbReference type="GO" id="GO:0016787">
    <property type="term" value="F:hydrolase activity"/>
    <property type="evidence" value="ECO:0007669"/>
    <property type="project" value="UniProtKB-KW"/>
</dbReference>
<dbReference type="PROSITE" id="PS51192">
    <property type="entry name" value="HELICASE_ATP_BIND_1"/>
    <property type="match status" value="1"/>
</dbReference>
<evidence type="ECO:0000313" key="10">
    <source>
        <dbReference type="EMBL" id="KAB1220855.1"/>
    </source>
</evidence>
<evidence type="ECO:0000313" key="11">
    <source>
        <dbReference type="Proteomes" id="UP000516437"/>
    </source>
</evidence>
<dbReference type="Gene3D" id="3.40.50.300">
    <property type="entry name" value="P-loop containing nucleotide triphosphate hydrolases"/>
    <property type="match status" value="1"/>
</dbReference>
<dbReference type="InterPro" id="IPR027417">
    <property type="entry name" value="P-loop_NTPase"/>
</dbReference>
<dbReference type="SMART" id="SM00487">
    <property type="entry name" value="DEXDc"/>
    <property type="match status" value="1"/>
</dbReference>
<feature type="compositionally biased region" description="Polar residues" evidence="6">
    <location>
        <begin position="82"/>
        <end position="102"/>
    </location>
</feature>
<keyword evidence="4" id="KW-0067">ATP-binding</keyword>
<gene>
    <name evidence="10" type="ORF">CJ030_MR3G011004</name>
</gene>
<evidence type="ECO:0000259" key="9">
    <source>
        <dbReference type="PROSITE" id="PS51309"/>
    </source>
</evidence>
<dbReference type="EMBL" id="RXIC02000021">
    <property type="protein sequence ID" value="KAB1220855.1"/>
    <property type="molecule type" value="Genomic_DNA"/>
</dbReference>
<dbReference type="InterPro" id="IPR011545">
    <property type="entry name" value="DEAD/DEAH_box_helicase_dom"/>
</dbReference>
<evidence type="ECO:0000256" key="1">
    <source>
        <dbReference type="ARBA" id="ARBA00022741"/>
    </source>
</evidence>
<comment type="caution">
    <text evidence="10">The sequence shown here is derived from an EMBL/GenBank/DDBJ whole genome shotgun (WGS) entry which is preliminary data.</text>
</comment>
<dbReference type="PROSITE" id="PS51309">
    <property type="entry name" value="PABC"/>
    <property type="match status" value="1"/>
</dbReference>
<feature type="domain" description="Helicase ATP-binding" evidence="7">
    <location>
        <begin position="152"/>
        <end position="328"/>
    </location>
</feature>
<evidence type="ECO:0000256" key="5">
    <source>
        <dbReference type="PROSITE-ProRule" id="PRU00552"/>
    </source>
</evidence>